<dbReference type="Gene3D" id="3.40.50.11900">
    <property type="match status" value="1"/>
</dbReference>
<evidence type="ECO:0008006" key="2">
    <source>
        <dbReference type="Google" id="ProtNLM"/>
    </source>
</evidence>
<organism evidence="1">
    <name type="scientific">marine sediment metagenome</name>
    <dbReference type="NCBI Taxonomy" id="412755"/>
    <lineage>
        <taxon>unclassified sequences</taxon>
        <taxon>metagenomes</taxon>
        <taxon>ecological metagenomes</taxon>
    </lineage>
</organism>
<proteinExistence type="predicted"/>
<dbReference type="PANTHER" id="PTHR32329:SF2">
    <property type="entry name" value="BIFUNCTIONAL PROTEIN [INCLUDES 2-HYDROXYACYL-COA DEHYDRATASE (N-TER) AND ITS ACTIVATOR DOMAIN (C_TERM)"/>
    <property type="match status" value="1"/>
</dbReference>
<feature type="non-terminal residue" evidence="1">
    <location>
        <position position="1"/>
    </location>
</feature>
<evidence type="ECO:0000313" key="1">
    <source>
        <dbReference type="EMBL" id="GAI36827.1"/>
    </source>
</evidence>
<name>X1MYL3_9ZZZZ</name>
<reference evidence="1" key="1">
    <citation type="journal article" date="2014" name="Front. Microbiol.">
        <title>High frequency of phylogenetically diverse reductive dehalogenase-homologous genes in deep subseafloor sedimentary metagenomes.</title>
        <authorList>
            <person name="Kawai M."/>
            <person name="Futagami T."/>
            <person name="Toyoda A."/>
            <person name="Takaki Y."/>
            <person name="Nishi S."/>
            <person name="Hori S."/>
            <person name="Arai W."/>
            <person name="Tsubouchi T."/>
            <person name="Morono Y."/>
            <person name="Uchiyama I."/>
            <person name="Ito T."/>
            <person name="Fujiyama A."/>
            <person name="Inagaki F."/>
            <person name="Takami H."/>
        </authorList>
    </citation>
    <scope>NUCLEOTIDE SEQUENCE</scope>
    <source>
        <strain evidence="1">Expedition CK06-06</strain>
    </source>
</reference>
<protein>
    <recommendedName>
        <fullName evidence="2">DUF2229 domain-containing protein</fullName>
    </recommendedName>
</protein>
<dbReference type="AlphaFoldDB" id="X1MYL3"/>
<dbReference type="PANTHER" id="PTHR32329">
    <property type="entry name" value="BIFUNCTIONAL PROTEIN [INCLUDES 2-HYDROXYACYL-COA DEHYDRATASE (N-TER) AND ITS ACTIVATOR DOMAIN (C_TERM)-RELATED"/>
    <property type="match status" value="1"/>
</dbReference>
<sequence length="159" mass="18372">IGLVGEIFTILESTVNKNLIQKIEKMGALVHNSLPLSYFIFKGLYNRGWMERRGIDRQTFLVAKRRAHEYFPKEIGGHGIESIIHTIYYGMREYDGVIHLSPFPCMPESTVAPILDDISHDYNIPVMRLIFDVHTGEAGLNTRLEAFVDILQRKKQRRK</sequence>
<dbReference type="EMBL" id="BARV01028724">
    <property type="protein sequence ID" value="GAI36827.1"/>
    <property type="molecule type" value="Genomic_DNA"/>
</dbReference>
<accession>X1MYL3</accession>
<comment type="caution">
    <text evidence="1">The sequence shown here is derived from an EMBL/GenBank/DDBJ whole genome shotgun (WGS) entry which is preliminary data.</text>
</comment>
<gene>
    <name evidence="1" type="ORF">S06H3_45923</name>
</gene>
<dbReference type="InterPro" id="IPR051805">
    <property type="entry name" value="Dehydratase_Activator_Redct"/>
</dbReference>